<evidence type="ECO:0000259" key="3">
    <source>
        <dbReference type="Pfam" id="PF00884"/>
    </source>
</evidence>
<evidence type="ECO:0000313" key="5">
    <source>
        <dbReference type="Proteomes" id="UP001211907"/>
    </source>
</evidence>
<feature type="transmembrane region" description="Helical" evidence="2">
    <location>
        <begin position="6"/>
        <end position="30"/>
    </location>
</feature>
<dbReference type="InterPro" id="IPR000917">
    <property type="entry name" value="Sulfatase_N"/>
</dbReference>
<protein>
    <recommendedName>
        <fullName evidence="3">Sulfatase N-terminal domain-containing protein</fullName>
    </recommendedName>
</protein>
<feature type="transmembrane region" description="Helical" evidence="2">
    <location>
        <begin position="185"/>
        <end position="205"/>
    </location>
</feature>
<proteinExistence type="predicted"/>
<comment type="caution">
    <text evidence="4">The sequence shown here is derived from an EMBL/GenBank/DDBJ whole genome shotgun (WGS) entry which is preliminary data.</text>
</comment>
<keyword evidence="2" id="KW-0472">Membrane</keyword>
<feature type="transmembrane region" description="Helical" evidence="2">
    <location>
        <begin position="100"/>
        <end position="122"/>
    </location>
</feature>
<dbReference type="PANTHER" id="PTHR43751">
    <property type="entry name" value="SULFATASE"/>
    <property type="match status" value="1"/>
</dbReference>
<organism evidence="4 5">
    <name type="scientific">Physocladia obscura</name>
    <dbReference type="NCBI Taxonomy" id="109957"/>
    <lineage>
        <taxon>Eukaryota</taxon>
        <taxon>Fungi</taxon>
        <taxon>Fungi incertae sedis</taxon>
        <taxon>Chytridiomycota</taxon>
        <taxon>Chytridiomycota incertae sedis</taxon>
        <taxon>Chytridiomycetes</taxon>
        <taxon>Chytridiales</taxon>
        <taxon>Chytriomycetaceae</taxon>
        <taxon>Physocladia</taxon>
    </lineage>
</organism>
<feature type="region of interest" description="Disordered" evidence="1">
    <location>
        <begin position="152"/>
        <end position="176"/>
    </location>
</feature>
<dbReference type="Proteomes" id="UP001211907">
    <property type="component" value="Unassembled WGS sequence"/>
</dbReference>
<keyword evidence="2" id="KW-0812">Transmembrane</keyword>
<dbReference type="Pfam" id="PF00884">
    <property type="entry name" value="Sulfatase"/>
    <property type="match status" value="1"/>
</dbReference>
<dbReference type="AlphaFoldDB" id="A0AAD5T4T9"/>
<feature type="transmembrane region" description="Helical" evidence="2">
    <location>
        <begin position="42"/>
        <end position="70"/>
    </location>
</feature>
<feature type="domain" description="Sulfatase N-terminal" evidence="3">
    <location>
        <begin position="271"/>
        <end position="612"/>
    </location>
</feature>
<reference evidence="4" key="1">
    <citation type="submission" date="2020-05" db="EMBL/GenBank/DDBJ databases">
        <title>Phylogenomic resolution of chytrid fungi.</title>
        <authorList>
            <person name="Stajich J.E."/>
            <person name="Amses K."/>
            <person name="Simmons R."/>
            <person name="Seto K."/>
            <person name="Myers J."/>
            <person name="Bonds A."/>
            <person name="Quandt C.A."/>
            <person name="Barry K."/>
            <person name="Liu P."/>
            <person name="Grigoriev I."/>
            <person name="Longcore J.E."/>
            <person name="James T.Y."/>
        </authorList>
    </citation>
    <scope>NUCLEOTIDE SEQUENCE</scope>
    <source>
        <strain evidence="4">JEL0513</strain>
    </source>
</reference>
<name>A0AAD5T4T9_9FUNG</name>
<dbReference type="CDD" id="cd16015">
    <property type="entry name" value="LTA_synthase"/>
    <property type="match status" value="1"/>
</dbReference>
<keyword evidence="2" id="KW-1133">Transmembrane helix</keyword>
<gene>
    <name evidence="4" type="ORF">HK100_007242</name>
</gene>
<evidence type="ECO:0000256" key="2">
    <source>
        <dbReference type="SAM" id="Phobius"/>
    </source>
</evidence>
<dbReference type="EMBL" id="JADGJH010000340">
    <property type="protein sequence ID" value="KAJ3130899.1"/>
    <property type="molecule type" value="Genomic_DNA"/>
</dbReference>
<sequence>MEKSSYIMYGLLHVPGLFLLDTVVAFLLIAPASSIFVRRRTILRLAHTVAVLVLIPFQTVVSAIAFAYFLESNSFIDWFVFEDVNLARFVANATVFKTKIMAVLFISSIFVAANVVVAWLLWRRNRRMHKDYAAVLPASAASSTPNTIADEGLPESLSEFSSDDEGTESTPQRSRKTTAAGVKKWRVIITAWFSILASLSYFLVIQEHSGMARLSENFLISPPLTFLYRAIRREKSRKPTRNIPLEALSRPIFSPQPPPAKITLYTGPIFKNVVLLVLESLRADILDYKPTNSHLARIIGEPSVADFETTISPTLNALKHKSLFFPRVNSASAYTLKSLLSTFCSVYPLKGAHVEYGLAVTDPANPNTLEPAHIYAPCLPQILHDTHKSAFFSAATLDFDHHAALMDRMGFSTIWSIDAEDAGALADKAQWLNYFGVDDREILPRVMQFMDDAAKGDDGGGGSPFFVSLITNAGHHPFAVPRPNLNESVPALFAASGMVADYLNAVNNVDGFVREMLDRVDARADADETIVVLIGDHGMGLGDHGILGTAEGSFREAFEVPLLFYSKNAEFQENVVKQSWLENVNGGGGSRTSGAFASSLDVLPTILEFLGVSDPSSSSNGHVSLHEGISLLRDGIDASQRPLFLTSNPWNKHAQIYMEDGMKLVLDARSDSFKVYNLTADPLELGDIYEEQLTIEEKAWVEDAREKVFMANLIIEAKYHLKTH</sequence>
<accession>A0AAD5T4T9</accession>
<keyword evidence="5" id="KW-1185">Reference proteome</keyword>
<dbReference type="InterPro" id="IPR017850">
    <property type="entry name" value="Alkaline_phosphatase_core_sf"/>
</dbReference>
<dbReference type="SUPFAM" id="SSF53649">
    <property type="entry name" value="Alkaline phosphatase-like"/>
    <property type="match status" value="1"/>
</dbReference>
<dbReference type="PANTHER" id="PTHR43751:SF3">
    <property type="entry name" value="SULFATASE N-TERMINAL DOMAIN-CONTAINING PROTEIN"/>
    <property type="match status" value="1"/>
</dbReference>
<evidence type="ECO:0000256" key="1">
    <source>
        <dbReference type="SAM" id="MobiDB-lite"/>
    </source>
</evidence>
<dbReference type="Gene3D" id="3.40.720.10">
    <property type="entry name" value="Alkaline Phosphatase, subunit A"/>
    <property type="match status" value="1"/>
</dbReference>
<dbReference type="InterPro" id="IPR052701">
    <property type="entry name" value="GAG_Ulvan_Degrading_Sulfatases"/>
</dbReference>
<evidence type="ECO:0000313" key="4">
    <source>
        <dbReference type="EMBL" id="KAJ3130899.1"/>
    </source>
</evidence>